<feature type="binding site" evidence="5">
    <location>
        <position position="387"/>
    </location>
    <ligand>
        <name>[4Fe-4S] cluster</name>
        <dbReference type="ChEBI" id="CHEBI:49883"/>
    </ligand>
</feature>
<feature type="binding site" evidence="5">
    <location>
        <position position="289"/>
    </location>
    <ligand>
        <name>[4Fe-4S] cluster</name>
        <dbReference type="ChEBI" id="CHEBI:49883"/>
    </ligand>
</feature>
<evidence type="ECO:0000256" key="5">
    <source>
        <dbReference type="HAMAP-Rule" id="MF_00191"/>
    </source>
</evidence>
<proteinExistence type="inferred from homology"/>
<comment type="similarity">
    <text evidence="5">Belongs to the IspH family.</text>
</comment>
<dbReference type="RefSeq" id="WP_269443885.1">
    <property type="nucleotide sequence ID" value="NZ_CP097463.1"/>
</dbReference>
<organism evidence="7 8">
    <name type="scientific">Jatrophihabitans cynanchi</name>
    <dbReference type="NCBI Taxonomy" id="2944128"/>
    <lineage>
        <taxon>Bacteria</taxon>
        <taxon>Bacillati</taxon>
        <taxon>Actinomycetota</taxon>
        <taxon>Actinomycetes</taxon>
        <taxon>Jatrophihabitantales</taxon>
        <taxon>Jatrophihabitantaceae</taxon>
        <taxon>Jatrophihabitans</taxon>
    </lineage>
</organism>
<accession>A0ABY7K192</accession>
<comment type="cofactor">
    <cofactor evidence="5">
        <name>[4Fe-4S] cluster</name>
        <dbReference type="ChEBI" id="CHEBI:49883"/>
    </cofactor>
    <text evidence="5">Binds 1 [4Fe-4S] cluster per subunit.</text>
</comment>
<feature type="binding site" evidence="5">
    <location>
        <position position="416"/>
    </location>
    <ligand>
        <name>isopentenyl diphosphate</name>
        <dbReference type="ChEBI" id="CHEBI:128769"/>
    </ligand>
</feature>
<keyword evidence="5 7" id="KW-0560">Oxidoreductase</keyword>
<dbReference type="Pfam" id="PF02401">
    <property type="entry name" value="LYTB"/>
    <property type="match status" value="1"/>
</dbReference>
<comment type="pathway">
    <text evidence="5">Isoprenoid biosynthesis; isopentenyl diphosphate biosynthesis via DXP pathway; isopentenyl diphosphate from 1-deoxy-D-xylulose 5-phosphate: step 6/6.</text>
</comment>
<dbReference type="InterPro" id="IPR003451">
    <property type="entry name" value="LytB/IspH"/>
</dbReference>
<gene>
    <name evidence="5 7" type="primary">ispH</name>
    <name evidence="7" type="ORF">M6B22_00935</name>
</gene>
<dbReference type="InterPro" id="IPR000845">
    <property type="entry name" value="Nucleoside_phosphorylase_d"/>
</dbReference>
<keyword evidence="2 5" id="KW-0479">Metal-binding</keyword>
<dbReference type="GO" id="GO:0051745">
    <property type="term" value="F:4-hydroxy-3-methylbut-2-enyl diphosphate reductase activity"/>
    <property type="evidence" value="ECO:0007669"/>
    <property type="project" value="UniProtKB-EC"/>
</dbReference>
<dbReference type="Gene3D" id="3.40.50.1580">
    <property type="entry name" value="Nucleoside phosphorylase domain"/>
    <property type="match status" value="1"/>
</dbReference>
<dbReference type="Gene3D" id="3.40.50.11270">
    <property type="match status" value="1"/>
</dbReference>
<dbReference type="NCBIfam" id="TIGR00216">
    <property type="entry name" value="ispH_lytB"/>
    <property type="match status" value="1"/>
</dbReference>
<evidence type="ECO:0000256" key="3">
    <source>
        <dbReference type="ARBA" id="ARBA00023004"/>
    </source>
</evidence>
<evidence type="ECO:0000256" key="2">
    <source>
        <dbReference type="ARBA" id="ARBA00022723"/>
    </source>
</evidence>
<dbReference type="SUPFAM" id="SSF53167">
    <property type="entry name" value="Purine and uridine phosphorylases"/>
    <property type="match status" value="1"/>
</dbReference>
<feature type="binding site" evidence="5">
    <location>
        <position position="267"/>
    </location>
    <ligand>
        <name>(2E)-4-hydroxy-3-methylbut-2-enyl diphosphate</name>
        <dbReference type="ChEBI" id="CHEBI:128753"/>
    </ligand>
</feature>
<feature type="binding site" evidence="5">
    <location>
        <position position="417"/>
    </location>
    <ligand>
        <name>isopentenyl diphosphate</name>
        <dbReference type="ChEBI" id="CHEBI:128769"/>
    </ligand>
</feature>
<dbReference type="Gene3D" id="3.40.1010.20">
    <property type="entry name" value="4-hydroxy-3-methylbut-2-enyl diphosphate reductase, catalytic domain"/>
    <property type="match status" value="2"/>
</dbReference>
<feature type="binding site" evidence="5">
    <location>
        <position position="234"/>
    </location>
    <ligand>
        <name>dimethylallyl diphosphate</name>
        <dbReference type="ChEBI" id="CHEBI:57623"/>
    </ligand>
</feature>
<comment type="function">
    <text evidence="5">Catalyzes the conversion of 1-hydroxy-2-methyl-2-(E)-butenyl 4-diphosphate (HMBPP) into a mixture of isopentenyl diphosphate (IPP) and dimethylallyl diphosphate (DMAPP). Acts in the terminal step of the DOXP/MEP pathway for isoprenoid precursor biosynthesis.</text>
</comment>
<feature type="binding site" evidence="5">
    <location>
        <position position="317"/>
    </location>
    <ligand>
        <name>dimethylallyl diphosphate</name>
        <dbReference type="ChEBI" id="CHEBI:57623"/>
    </ligand>
</feature>
<feature type="binding site" evidence="5">
    <location>
        <position position="357"/>
    </location>
    <ligand>
        <name>(2E)-4-hydroxy-3-methylbut-2-enyl diphosphate</name>
        <dbReference type="ChEBI" id="CHEBI:128753"/>
    </ligand>
</feature>
<feature type="binding site" evidence="5">
    <location>
        <position position="234"/>
    </location>
    <ligand>
        <name>isopentenyl diphosphate</name>
        <dbReference type="ChEBI" id="CHEBI:128769"/>
    </ligand>
</feature>
<dbReference type="PANTHER" id="PTHR30426:SF0">
    <property type="entry name" value="4-HYDROXY-3-METHYLBUT-2-ENYL DIPHOSPHATE REDUCTASE"/>
    <property type="match status" value="1"/>
</dbReference>
<sequence length="506" mass="53448">MTARLTVVTALRSEFAALSGRVPDARLQRCGMGPDRVRAWLPKLDATQPEALVVAGVAGGLDPSLRPGDVVVASEVRDEHGRIVLRGAGPLVAELRRLGLRVHAGPMVSTDRLVGGAEARARLAATGALAVDMESTAIVRAAGAIPTAVVRVIVDTAFSPVVRLATLPAGARALSVLRHVGPALRTWADLCGPRQVLLAEPRSFCAGVERAIDIVQLALQRFPRPVYVRRQIVHNAHVVRDLERHGAVFVDELDQVPDGTTVVFSAHGVAPAVRDEAARRGLNVIDATCPLVAKVHNEARRFAARGDTVFLIGHDGHDETEGTLGEVPGKISLVQNPGEAEQVQAADPERVALLMQTTLAVDDAADTVAVLRRRFPAIESSPTDDICYATTNRQQAVRAVATDSDVVLVLGSANSSNSLRLVEVAQRCGAEAHLVDDATEILPAWLAGARTVGVTAGASAPPHLVDEVIGTLRALGPVEVTERVVTREDVTFTLPKTVIDPKGVVG</sequence>
<keyword evidence="5" id="KW-0414">Isoprene biosynthesis</keyword>
<feature type="binding site" evidence="5">
    <location>
        <position position="267"/>
    </location>
    <ligand>
        <name>dimethylallyl diphosphate</name>
        <dbReference type="ChEBI" id="CHEBI:57623"/>
    </ligand>
</feature>
<feature type="binding site" evidence="5">
    <location>
        <position position="267"/>
    </location>
    <ligand>
        <name>isopentenyl diphosphate</name>
        <dbReference type="ChEBI" id="CHEBI:128769"/>
    </ligand>
</feature>
<dbReference type="EC" id="1.17.7.4" evidence="5"/>
<feature type="active site" description="Proton donor" evidence="5">
    <location>
        <position position="319"/>
    </location>
</feature>
<feature type="domain" description="Nucleoside phosphorylase" evidence="6">
    <location>
        <begin position="27"/>
        <end position="158"/>
    </location>
</feature>
<feature type="binding site" evidence="5">
    <location>
        <position position="459"/>
    </location>
    <ligand>
        <name>dimethylallyl diphosphate</name>
        <dbReference type="ChEBI" id="CHEBI:57623"/>
    </ligand>
</feature>
<feature type="binding site" evidence="5">
    <location>
        <position position="417"/>
    </location>
    <ligand>
        <name>(2E)-4-hydroxy-3-methylbut-2-enyl diphosphate</name>
        <dbReference type="ChEBI" id="CHEBI:128753"/>
    </ligand>
</feature>
<evidence type="ECO:0000313" key="8">
    <source>
        <dbReference type="Proteomes" id="UP001164693"/>
    </source>
</evidence>
<dbReference type="InterPro" id="IPR035994">
    <property type="entry name" value="Nucleoside_phosphorylase_sf"/>
</dbReference>
<feature type="binding site" evidence="5">
    <location>
        <position position="317"/>
    </location>
    <ligand>
        <name>(2E)-4-hydroxy-3-methylbut-2-enyl diphosphate</name>
        <dbReference type="ChEBI" id="CHEBI:128753"/>
    </ligand>
</feature>
<protein>
    <recommendedName>
        <fullName evidence="5">4-hydroxy-3-methylbut-2-enyl diphosphate reductase</fullName>
        <shortName evidence="5">HMBPP reductase</shortName>
        <ecNumber evidence="5">1.17.7.4</ecNumber>
    </recommendedName>
</protein>
<evidence type="ECO:0000313" key="7">
    <source>
        <dbReference type="EMBL" id="WAX57347.1"/>
    </source>
</evidence>
<feature type="binding site" evidence="5">
    <location>
        <position position="415"/>
    </location>
    <ligand>
        <name>(2E)-4-hydroxy-3-methylbut-2-enyl diphosphate</name>
        <dbReference type="ChEBI" id="CHEBI:128753"/>
    </ligand>
</feature>
<dbReference type="Pfam" id="PF01048">
    <property type="entry name" value="PNP_UDP_1"/>
    <property type="match status" value="1"/>
</dbReference>
<feature type="binding site" evidence="5">
    <location>
        <position position="415"/>
    </location>
    <ligand>
        <name>isopentenyl diphosphate</name>
        <dbReference type="ChEBI" id="CHEBI:128769"/>
    </ligand>
</feature>
<feature type="binding site" evidence="5">
    <location>
        <position position="416"/>
    </location>
    <ligand>
        <name>(2E)-4-hydroxy-3-methylbut-2-enyl diphosphate</name>
        <dbReference type="ChEBI" id="CHEBI:128753"/>
    </ligand>
</feature>
<evidence type="ECO:0000256" key="4">
    <source>
        <dbReference type="ARBA" id="ARBA00023014"/>
    </source>
</evidence>
<feature type="binding site" evidence="5">
    <location>
        <position position="234"/>
    </location>
    <ligand>
        <name>(2E)-4-hydroxy-3-methylbut-2-enyl diphosphate</name>
        <dbReference type="ChEBI" id="CHEBI:128753"/>
    </ligand>
</feature>
<keyword evidence="1 5" id="KW-0004">4Fe-4S</keyword>
<keyword evidence="4 5" id="KW-0411">Iron-sulfur</keyword>
<comment type="pathway">
    <text evidence="5">Isoprenoid biosynthesis; dimethylallyl diphosphate biosynthesis; dimethylallyl diphosphate from (2E)-4-hydroxy-3-methylbutenyl diphosphate: step 1/1.</text>
</comment>
<feature type="binding site" evidence="5">
    <location>
        <position position="317"/>
    </location>
    <ligand>
        <name>isopentenyl diphosphate</name>
        <dbReference type="ChEBI" id="CHEBI:128769"/>
    </ligand>
</feature>
<dbReference type="Proteomes" id="UP001164693">
    <property type="component" value="Chromosome"/>
</dbReference>
<feature type="binding site" evidence="5">
    <location>
        <position position="459"/>
    </location>
    <ligand>
        <name>isopentenyl diphosphate</name>
        <dbReference type="ChEBI" id="CHEBI:128769"/>
    </ligand>
</feature>
<evidence type="ECO:0000259" key="6">
    <source>
        <dbReference type="Pfam" id="PF01048"/>
    </source>
</evidence>
<name>A0ABY7K192_9ACTN</name>
<comment type="catalytic activity">
    <reaction evidence="5">
        <text>isopentenyl diphosphate + 2 oxidized [2Fe-2S]-[ferredoxin] + H2O = (2E)-4-hydroxy-3-methylbut-2-enyl diphosphate + 2 reduced [2Fe-2S]-[ferredoxin] + 2 H(+)</text>
        <dbReference type="Rhea" id="RHEA:24488"/>
        <dbReference type="Rhea" id="RHEA-COMP:10000"/>
        <dbReference type="Rhea" id="RHEA-COMP:10001"/>
        <dbReference type="ChEBI" id="CHEBI:15377"/>
        <dbReference type="ChEBI" id="CHEBI:15378"/>
        <dbReference type="ChEBI" id="CHEBI:33737"/>
        <dbReference type="ChEBI" id="CHEBI:33738"/>
        <dbReference type="ChEBI" id="CHEBI:128753"/>
        <dbReference type="ChEBI" id="CHEBI:128769"/>
        <dbReference type="EC" id="1.17.7.4"/>
    </reaction>
</comment>
<reference evidence="7" key="1">
    <citation type="submission" date="2022-05" db="EMBL/GenBank/DDBJ databases">
        <title>Jatrophihabitans sp. SB3-54 whole genome sequence.</title>
        <authorList>
            <person name="Suh M.K."/>
            <person name="Eom M.K."/>
            <person name="Kim J.S."/>
            <person name="Kim H.S."/>
            <person name="Do H.E."/>
            <person name="Shin Y.K."/>
            <person name="Lee J.-S."/>
        </authorList>
    </citation>
    <scope>NUCLEOTIDE SEQUENCE</scope>
    <source>
        <strain evidence="7">SB3-54</strain>
    </source>
</reference>
<dbReference type="PANTHER" id="PTHR30426">
    <property type="entry name" value="4-HYDROXY-3-METHYLBUT-2-ENYL DIPHOSPHATE REDUCTASE"/>
    <property type="match status" value="1"/>
</dbReference>
<dbReference type="CDD" id="cd13944">
    <property type="entry name" value="lytB_ispH"/>
    <property type="match status" value="1"/>
</dbReference>
<feature type="binding site" evidence="5">
    <location>
        <position position="459"/>
    </location>
    <ligand>
        <name>(2E)-4-hydroxy-3-methylbut-2-enyl diphosphate</name>
        <dbReference type="ChEBI" id="CHEBI:128753"/>
    </ligand>
</feature>
<dbReference type="NCBIfam" id="NF002190">
    <property type="entry name" value="PRK01045.1-4"/>
    <property type="match status" value="1"/>
</dbReference>
<feature type="binding site" evidence="5">
    <location>
        <position position="416"/>
    </location>
    <ligand>
        <name>dimethylallyl diphosphate</name>
        <dbReference type="ChEBI" id="CHEBI:57623"/>
    </ligand>
</feature>
<dbReference type="EMBL" id="CP097463">
    <property type="protein sequence ID" value="WAX57347.1"/>
    <property type="molecule type" value="Genomic_DNA"/>
</dbReference>
<keyword evidence="8" id="KW-1185">Reference proteome</keyword>
<evidence type="ECO:0000256" key="1">
    <source>
        <dbReference type="ARBA" id="ARBA00022485"/>
    </source>
</evidence>
<feature type="binding site" evidence="5">
    <location>
        <position position="417"/>
    </location>
    <ligand>
        <name>dimethylallyl diphosphate</name>
        <dbReference type="ChEBI" id="CHEBI:57623"/>
    </ligand>
</feature>
<keyword evidence="3 5" id="KW-0408">Iron</keyword>
<feature type="binding site" evidence="5">
    <location>
        <position position="415"/>
    </location>
    <ligand>
        <name>dimethylallyl diphosphate</name>
        <dbReference type="ChEBI" id="CHEBI:57623"/>
    </ligand>
</feature>
<feature type="binding site" evidence="5">
    <location>
        <position position="205"/>
    </location>
    <ligand>
        <name>[4Fe-4S] cluster</name>
        <dbReference type="ChEBI" id="CHEBI:49883"/>
    </ligand>
</feature>
<dbReference type="HAMAP" id="MF_00191">
    <property type="entry name" value="IspH"/>
    <property type="match status" value="1"/>
</dbReference>
<comment type="catalytic activity">
    <reaction evidence="5">
        <text>dimethylallyl diphosphate + 2 oxidized [2Fe-2S]-[ferredoxin] + H2O = (2E)-4-hydroxy-3-methylbut-2-enyl diphosphate + 2 reduced [2Fe-2S]-[ferredoxin] + 2 H(+)</text>
        <dbReference type="Rhea" id="RHEA:24825"/>
        <dbReference type="Rhea" id="RHEA-COMP:10000"/>
        <dbReference type="Rhea" id="RHEA-COMP:10001"/>
        <dbReference type="ChEBI" id="CHEBI:15377"/>
        <dbReference type="ChEBI" id="CHEBI:15378"/>
        <dbReference type="ChEBI" id="CHEBI:33737"/>
        <dbReference type="ChEBI" id="CHEBI:33738"/>
        <dbReference type="ChEBI" id="CHEBI:57623"/>
        <dbReference type="ChEBI" id="CHEBI:128753"/>
        <dbReference type="EC" id="1.17.7.4"/>
    </reaction>
</comment>